<dbReference type="Proteomes" id="UP001160390">
    <property type="component" value="Unassembled WGS sequence"/>
</dbReference>
<sequence length="231" mass="25670">MRNLSPPGPTAPKGFFGLPAKVRQRIYESVLILAHPIYLFQGQGSQVEVFAPEKPRKWLALFQISRQMHKEASAVLYGSNIFNLVDTTEKQPDLLHSFLKSIGSLNSGALKHVCIQFPGVEIAQDRARRCKLAEENPSGSSLLQQECTSLKLKTLEVFLHNQKTSGLTQLIEDDPTSATEALSQIDTQLNAISSLVNIIVRVYDKNLNPLLEPAMKRLGWTVLHGDEMTHG</sequence>
<evidence type="ECO:0000313" key="2">
    <source>
        <dbReference type="Proteomes" id="UP001160390"/>
    </source>
</evidence>
<gene>
    <name evidence="1" type="ORF">CCHLO57077_00018214</name>
</gene>
<protein>
    <submittedName>
        <fullName evidence="1">Uncharacterized protein</fullName>
    </submittedName>
</protein>
<keyword evidence="2" id="KW-1185">Reference proteome</keyword>
<comment type="caution">
    <text evidence="1">The sequence shown here is derived from an EMBL/GenBank/DDBJ whole genome shotgun (WGS) entry which is preliminary data.</text>
</comment>
<evidence type="ECO:0000313" key="1">
    <source>
        <dbReference type="EMBL" id="CAI6094335.1"/>
    </source>
</evidence>
<organism evidence="1 2">
    <name type="scientific">Clonostachys chloroleuca</name>
    <dbReference type="NCBI Taxonomy" id="1926264"/>
    <lineage>
        <taxon>Eukaryota</taxon>
        <taxon>Fungi</taxon>
        <taxon>Dikarya</taxon>
        <taxon>Ascomycota</taxon>
        <taxon>Pezizomycotina</taxon>
        <taxon>Sordariomycetes</taxon>
        <taxon>Hypocreomycetidae</taxon>
        <taxon>Hypocreales</taxon>
        <taxon>Bionectriaceae</taxon>
        <taxon>Clonostachys</taxon>
    </lineage>
</organism>
<dbReference type="InterPro" id="IPR038883">
    <property type="entry name" value="AN11006-like"/>
</dbReference>
<dbReference type="AlphaFoldDB" id="A0AA35Q7D7"/>
<reference evidence="1" key="1">
    <citation type="submission" date="2023-01" db="EMBL/GenBank/DDBJ databases">
        <authorList>
            <person name="Piombo E."/>
        </authorList>
    </citation>
    <scope>NUCLEOTIDE SEQUENCE</scope>
</reference>
<name>A0AA35Q7D7_9HYPO</name>
<proteinExistence type="predicted"/>
<accession>A0AA35Q7D7</accession>
<dbReference type="PANTHER" id="PTHR42085">
    <property type="entry name" value="F-BOX DOMAIN-CONTAINING PROTEIN"/>
    <property type="match status" value="1"/>
</dbReference>
<dbReference type="PANTHER" id="PTHR42085:SF2">
    <property type="entry name" value="F-BOX DOMAIN-CONTAINING PROTEIN"/>
    <property type="match status" value="1"/>
</dbReference>
<dbReference type="EMBL" id="CABFNP030001254">
    <property type="protein sequence ID" value="CAI6094335.1"/>
    <property type="molecule type" value="Genomic_DNA"/>
</dbReference>